<dbReference type="GO" id="GO:0008276">
    <property type="term" value="F:protein methyltransferase activity"/>
    <property type="evidence" value="ECO:0007669"/>
    <property type="project" value="TreeGrafter"/>
</dbReference>
<keyword evidence="3 9" id="KW-0808">Transferase</keyword>
<evidence type="ECO:0000259" key="6">
    <source>
        <dbReference type="Pfam" id="PF05175"/>
    </source>
</evidence>
<dbReference type="AlphaFoldDB" id="A0A4R6VYZ2"/>
<sequence length="510" mass="53228">MWRGLRTALARGGFTVDGVAALLGPGARAALDRGETTPARRAARNAGNSRDAGPAGTLVRLFLLGDAVPRAEAAAALEPADLDEAVAAGLLSSADGQVRAALDLRPHGDAAIPDAAPWWVLSDLEVGPATRTAGREHVLGTGAASLSLARATVRRPVGTLLDVGTGCGVQVLHSSGHAAELTATDVSERALDMARVTFALCGLDVEVLAGPWLEPVAGRRFDQIVSNPPFVPGPPQVDHVYRDSGLGGDGASALLVGALPAHLTEGGVAQLLASWLITSEDWTERPRTWLDEAARSAAPGGLDAWVVQRDVADPALHVGTWLRDAGVDPASPEGTALSERWLDFLAAEGVHAIGFGFVTLRRTAPDVAGTVVCEDLRQSHDDPLGPEIAAWLDRTAWLARHPGDALLDARLRVPDTVALERGLVGTDEGWEAVAATLVRLDGPQWRHDVDELGVALLAGCRGYLPLRDLVELLAVAHGRDPDELAAAALPVVRDLVHHGMLVAGEGYGSS</sequence>
<dbReference type="GO" id="GO:0003676">
    <property type="term" value="F:nucleic acid binding"/>
    <property type="evidence" value="ECO:0007669"/>
    <property type="project" value="InterPro"/>
</dbReference>
<dbReference type="Pfam" id="PF23186">
    <property type="entry name" value="DUF7059"/>
    <property type="match status" value="1"/>
</dbReference>
<dbReference type="CDD" id="cd02440">
    <property type="entry name" value="AdoMet_MTases"/>
    <property type="match status" value="1"/>
</dbReference>
<keyword evidence="10" id="KW-1185">Reference proteome</keyword>
<feature type="domain" description="DUF7059" evidence="7">
    <location>
        <begin position="13"/>
        <end position="101"/>
    </location>
</feature>
<evidence type="ECO:0000259" key="8">
    <source>
        <dbReference type="Pfam" id="PF25004"/>
    </source>
</evidence>
<feature type="domain" description="DUF7782" evidence="8">
    <location>
        <begin position="389"/>
        <end position="502"/>
    </location>
</feature>
<dbReference type="GO" id="GO:0008170">
    <property type="term" value="F:N-methyltransferase activity"/>
    <property type="evidence" value="ECO:0007669"/>
    <property type="project" value="UniProtKB-ARBA"/>
</dbReference>
<reference evidence="9 10" key="1">
    <citation type="submission" date="2019-03" db="EMBL/GenBank/DDBJ databases">
        <title>Genomic Encyclopedia of Type Strains, Phase IV (KMG-IV): sequencing the most valuable type-strain genomes for metagenomic binning, comparative biology and taxonomic classification.</title>
        <authorList>
            <person name="Goeker M."/>
        </authorList>
    </citation>
    <scope>NUCLEOTIDE SEQUENCE [LARGE SCALE GENOMIC DNA]</scope>
    <source>
        <strain evidence="9 10">DSM 45775</strain>
    </source>
</reference>
<proteinExistence type="inferred from homology"/>
<feature type="region of interest" description="Disordered" evidence="5">
    <location>
        <begin position="31"/>
        <end position="51"/>
    </location>
</feature>
<evidence type="ECO:0000256" key="3">
    <source>
        <dbReference type="ARBA" id="ARBA00022679"/>
    </source>
</evidence>
<dbReference type="PROSITE" id="PS00092">
    <property type="entry name" value="N6_MTASE"/>
    <property type="match status" value="1"/>
</dbReference>
<dbReference type="InterPro" id="IPR055487">
    <property type="entry name" value="DUF7059"/>
</dbReference>
<dbReference type="InterPro" id="IPR056684">
    <property type="entry name" value="DUF7782"/>
</dbReference>
<evidence type="ECO:0000313" key="9">
    <source>
        <dbReference type="EMBL" id="TDQ65825.1"/>
    </source>
</evidence>
<dbReference type="Proteomes" id="UP000295705">
    <property type="component" value="Unassembled WGS sequence"/>
</dbReference>
<dbReference type="PANTHER" id="PTHR45875:SF1">
    <property type="entry name" value="METHYLTRANSFERASE N6AMT1"/>
    <property type="match status" value="1"/>
</dbReference>
<evidence type="ECO:0000256" key="5">
    <source>
        <dbReference type="SAM" id="MobiDB-lite"/>
    </source>
</evidence>
<dbReference type="EMBL" id="SNYO01000001">
    <property type="protein sequence ID" value="TDQ65825.1"/>
    <property type="molecule type" value="Genomic_DNA"/>
</dbReference>
<evidence type="ECO:0000259" key="7">
    <source>
        <dbReference type="Pfam" id="PF23186"/>
    </source>
</evidence>
<dbReference type="InterPro" id="IPR052190">
    <property type="entry name" value="Euk-Arch_PrmC-MTase"/>
</dbReference>
<feature type="domain" description="Methyltransferase small" evidence="6">
    <location>
        <begin position="154"/>
        <end position="234"/>
    </location>
</feature>
<protein>
    <submittedName>
        <fullName evidence="9">Methyltransferase family protein</fullName>
    </submittedName>
</protein>
<dbReference type="InterPro" id="IPR007848">
    <property type="entry name" value="Small_mtfrase_dom"/>
</dbReference>
<dbReference type="Pfam" id="PF05175">
    <property type="entry name" value="MTS"/>
    <property type="match status" value="1"/>
</dbReference>
<comment type="similarity">
    <text evidence="1">Belongs to the eukaryotic/archaeal PrmC-related family.</text>
</comment>
<comment type="caution">
    <text evidence="9">The sequence shown here is derived from an EMBL/GenBank/DDBJ whole genome shotgun (WGS) entry which is preliminary data.</text>
</comment>
<keyword evidence="4" id="KW-0949">S-adenosyl-L-methionine</keyword>
<keyword evidence="2 9" id="KW-0489">Methyltransferase</keyword>
<name>A0A4R6VYZ2_9PSEU</name>
<dbReference type="SUPFAM" id="SSF53335">
    <property type="entry name" value="S-adenosyl-L-methionine-dependent methyltransferases"/>
    <property type="match status" value="1"/>
</dbReference>
<evidence type="ECO:0000256" key="2">
    <source>
        <dbReference type="ARBA" id="ARBA00022603"/>
    </source>
</evidence>
<dbReference type="Gene3D" id="3.40.50.150">
    <property type="entry name" value="Vaccinia Virus protein VP39"/>
    <property type="match status" value="1"/>
</dbReference>
<dbReference type="InterPro" id="IPR029063">
    <property type="entry name" value="SAM-dependent_MTases_sf"/>
</dbReference>
<dbReference type="GO" id="GO:0032259">
    <property type="term" value="P:methylation"/>
    <property type="evidence" value="ECO:0007669"/>
    <property type="project" value="UniProtKB-KW"/>
</dbReference>
<dbReference type="InterPro" id="IPR002052">
    <property type="entry name" value="DNA_methylase_N6_adenine_CS"/>
</dbReference>
<dbReference type="Pfam" id="PF25004">
    <property type="entry name" value="DUF7782"/>
    <property type="match status" value="1"/>
</dbReference>
<dbReference type="PANTHER" id="PTHR45875">
    <property type="entry name" value="METHYLTRANSFERASE N6AMT1"/>
    <property type="match status" value="1"/>
</dbReference>
<accession>A0A4R6VYZ2</accession>
<organism evidence="9 10">
    <name type="scientific">Actinomycetospora succinea</name>
    <dbReference type="NCBI Taxonomy" id="663603"/>
    <lineage>
        <taxon>Bacteria</taxon>
        <taxon>Bacillati</taxon>
        <taxon>Actinomycetota</taxon>
        <taxon>Actinomycetes</taxon>
        <taxon>Pseudonocardiales</taxon>
        <taxon>Pseudonocardiaceae</taxon>
        <taxon>Actinomycetospora</taxon>
    </lineage>
</organism>
<gene>
    <name evidence="9" type="ORF">EV188_1011077</name>
</gene>
<evidence type="ECO:0000313" key="10">
    <source>
        <dbReference type="Proteomes" id="UP000295705"/>
    </source>
</evidence>
<dbReference type="OrthoDB" id="129465at2"/>
<evidence type="ECO:0000256" key="4">
    <source>
        <dbReference type="ARBA" id="ARBA00022691"/>
    </source>
</evidence>
<dbReference type="RefSeq" id="WP_133825131.1">
    <property type="nucleotide sequence ID" value="NZ_BAABHR010000049.1"/>
</dbReference>
<dbReference type="GO" id="GO:0035657">
    <property type="term" value="C:eRF1 methyltransferase complex"/>
    <property type="evidence" value="ECO:0007669"/>
    <property type="project" value="TreeGrafter"/>
</dbReference>
<dbReference type="GO" id="GO:0008757">
    <property type="term" value="F:S-adenosylmethionine-dependent methyltransferase activity"/>
    <property type="evidence" value="ECO:0007669"/>
    <property type="project" value="TreeGrafter"/>
</dbReference>
<evidence type="ECO:0000256" key="1">
    <source>
        <dbReference type="ARBA" id="ARBA00006149"/>
    </source>
</evidence>